<dbReference type="AlphaFoldDB" id="A0A327LVA3"/>
<sequence>PQTLAGLHVIAFVSLMLAKATAAFDLVRNTV</sequence>
<evidence type="ECO:0000313" key="1">
    <source>
        <dbReference type="EMBL" id="RAI54134.1"/>
    </source>
</evidence>
<name>A0A327LVA3_9PROT</name>
<dbReference type="EMBL" id="QLIX01000054">
    <property type="protein sequence ID" value="RAI54134.1"/>
    <property type="molecule type" value="Genomic_DNA"/>
</dbReference>
<reference evidence="2" key="1">
    <citation type="submission" date="2018-06" db="EMBL/GenBank/DDBJ databases">
        <authorList>
            <person name="Khan S.A."/>
        </authorList>
    </citation>
    <scope>NUCLEOTIDE SEQUENCE [LARGE SCALE GENOMIC DNA]</scope>
    <source>
        <strain evidence="2">DB-1506</strain>
    </source>
</reference>
<gene>
    <name evidence="1" type="ORF">DOO78_26310</name>
</gene>
<dbReference type="Proteomes" id="UP000249065">
    <property type="component" value="Unassembled WGS sequence"/>
</dbReference>
<keyword evidence="2" id="KW-1185">Reference proteome</keyword>
<proteinExistence type="predicted"/>
<comment type="caution">
    <text evidence="1">The sequence shown here is derived from an EMBL/GenBank/DDBJ whole genome shotgun (WGS) entry which is preliminary data.</text>
</comment>
<organism evidence="1 2">
    <name type="scientific">Roseicella frigidaeris</name>
    <dbReference type="NCBI Taxonomy" id="2230885"/>
    <lineage>
        <taxon>Bacteria</taxon>
        <taxon>Pseudomonadati</taxon>
        <taxon>Pseudomonadota</taxon>
        <taxon>Alphaproteobacteria</taxon>
        <taxon>Acetobacterales</taxon>
        <taxon>Roseomonadaceae</taxon>
        <taxon>Roseicella</taxon>
    </lineage>
</organism>
<accession>A0A327LVA3</accession>
<feature type="non-terminal residue" evidence="1">
    <location>
        <position position="1"/>
    </location>
</feature>
<protein>
    <submittedName>
        <fullName evidence="1">IS5/IS1182 family transposase</fullName>
    </submittedName>
</protein>
<evidence type="ECO:0000313" key="2">
    <source>
        <dbReference type="Proteomes" id="UP000249065"/>
    </source>
</evidence>